<name>A0A1V2UL12_ENTMU</name>
<evidence type="ECO:0000313" key="2">
    <source>
        <dbReference type="EMBL" id="ONN44120.1"/>
    </source>
</evidence>
<keyword evidence="1" id="KW-0812">Transmembrane</keyword>
<evidence type="ECO:0000256" key="1">
    <source>
        <dbReference type="SAM" id="Phobius"/>
    </source>
</evidence>
<comment type="caution">
    <text evidence="2">The sequence shown here is derived from an EMBL/GenBank/DDBJ whole genome shotgun (WGS) entry which is preliminary data.</text>
</comment>
<feature type="transmembrane region" description="Helical" evidence="1">
    <location>
        <begin position="50"/>
        <end position="69"/>
    </location>
</feature>
<protein>
    <submittedName>
        <fullName evidence="2">Uncharacterized protein</fullName>
    </submittedName>
</protein>
<keyword evidence="1" id="KW-1133">Transmembrane helix</keyword>
<accession>A0A1V2UL12</accession>
<proteinExistence type="predicted"/>
<dbReference type="AlphaFoldDB" id="A0A1V2UL12"/>
<gene>
    <name evidence="2" type="ORF">BTN92_04605</name>
</gene>
<sequence length="88" mass="10514">MRLGKVMHFLFSNLMWSNDPRINDQYLRRSGQQRVISINKASSTKMVLQLFVDDALFLAEFFFAVYMGWTNGQTFFTFLSFKQYIFYV</sequence>
<reference evidence="2 3" key="1">
    <citation type="submission" date="2016-12" db="EMBL/GenBank/DDBJ databases">
        <authorList>
            <person name="Song W.-J."/>
            <person name="Kurnit D.M."/>
        </authorList>
    </citation>
    <scope>NUCLEOTIDE SEQUENCE [LARGE SCALE GENOMIC DNA]</scope>
    <source>
        <strain evidence="2 3">CGB1038-1_S1</strain>
    </source>
</reference>
<evidence type="ECO:0000313" key="3">
    <source>
        <dbReference type="Proteomes" id="UP000189299"/>
    </source>
</evidence>
<dbReference type="Proteomes" id="UP000189299">
    <property type="component" value="Unassembled WGS sequence"/>
</dbReference>
<keyword evidence="1" id="KW-0472">Membrane</keyword>
<organism evidence="2 3">
    <name type="scientific">Enterococcus mundtii</name>
    <dbReference type="NCBI Taxonomy" id="53346"/>
    <lineage>
        <taxon>Bacteria</taxon>
        <taxon>Bacillati</taxon>
        <taxon>Bacillota</taxon>
        <taxon>Bacilli</taxon>
        <taxon>Lactobacillales</taxon>
        <taxon>Enterococcaceae</taxon>
        <taxon>Enterococcus</taxon>
    </lineage>
</organism>
<dbReference type="EMBL" id="MSTR01000003">
    <property type="protein sequence ID" value="ONN44120.1"/>
    <property type="molecule type" value="Genomic_DNA"/>
</dbReference>